<accession>W7EYH8</accession>
<dbReference type="InterPro" id="IPR001680">
    <property type="entry name" value="WD40_rpt"/>
</dbReference>
<dbReference type="AlphaFoldDB" id="W7EYH8"/>
<keyword evidence="1 3" id="KW-0853">WD repeat</keyword>
<feature type="repeat" description="WD" evidence="3">
    <location>
        <begin position="180"/>
        <end position="219"/>
    </location>
</feature>
<evidence type="ECO:0000313" key="4">
    <source>
        <dbReference type="EMBL" id="EUN29047.1"/>
    </source>
</evidence>
<evidence type="ECO:0000256" key="3">
    <source>
        <dbReference type="PROSITE-ProRule" id="PRU00221"/>
    </source>
</evidence>
<evidence type="ECO:0000313" key="5">
    <source>
        <dbReference type="Proteomes" id="UP000054337"/>
    </source>
</evidence>
<proteinExistence type="predicted"/>
<dbReference type="Pfam" id="PF00400">
    <property type="entry name" value="WD40"/>
    <property type="match status" value="4"/>
</dbReference>
<evidence type="ECO:0000256" key="1">
    <source>
        <dbReference type="ARBA" id="ARBA00022574"/>
    </source>
</evidence>
<gene>
    <name evidence="4" type="ORF">COCVIDRAFT_24841</name>
</gene>
<dbReference type="HOGENOM" id="CLU_100408_0_0_1"/>
<dbReference type="InterPro" id="IPR036322">
    <property type="entry name" value="WD40_repeat_dom_sf"/>
</dbReference>
<dbReference type="CDD" id="cd00200">
    <property type="entry name" value="WD40"/>
    <property type="match status" value="1"/>
</dbReference>
<feature type="repeat" description="WD" evidence="3">
    <location>
        <begin position="138"/>
        <end position="179"/>
    </location>
</feature>
<name>W7EYH8_BIPV3</name>
<dbReference type="RefSeq" id="XP_014558638.1">
    <property type="nucleotide sequence ID" value="XM_014703152.1"/>
</dbReference>
<organism evidence="4 5">
    <name type="scientific">Bipolaris victoriae (strain FI3)</name>
    <name type="common">Victoria blight of oats agent</name>
    <name type="synonym">Cochliobolus victoriae</name>
    <dbReference type="NCBI Taxonomy" id="930091"/>
    <lineage>
        <taxon>Eukaryota</taxon>
        <taxon>Fungi</taxon>
        <taxon>Dikarya</taxon>
        <taxon>Ascomycota</taxon>
        <taxon>Pezizomycotina</taxon>
        <taxon>Dothideomycetes</taxon>
        <taxon>Pleosporomycetidae</taxon>
        <taxon>Pleosporales</taxon>
        <taxon>Pleosporineae</taxon>
        <taxon>Pleosporaceae</taxon>
        <taxon>Bipolaris</taxon>
    </lineage>
</organism>
<dbReference type="SMART" id="SM00320">
    <property type="entry name" value="WD40"/>
    <property type="match status" value="5"/>
</dbReference>
<keyword evidence="5" id="KW-1185">Reference proteome</keyword>
<sequence length="289" mass="32191">MSIIKNIFKSQAQGCNIQPDLEHSWGPCLQTLEGHGSRTESVVFSPDGTSLAFVSHYEAAQIWDARTFSPDRTKLASASDDTTIKIWDAKNGERPQTFEEHDNWVSSVAFSPDGTTLVLASNEIIIWDTQDWQCLKTLKKGYSFINSVAFSLDGTRLASASDVATIKIWDMQSRYHLQTLESHSGRIDSVAFSPDGTRMVSMGNEVKIWDAYSGRYLQTVEGPSRWTQSVAFSPDGAHILTNEGKFHLDASISGTTSNIINFGDVQNVDRDICVDRFNNWILLEGEKIL</sequence>
<dbReference type="GeneID" id="26253386"/>
<dbReference type="PANTHER" id="PTHR19848">
    <property type="entry name" value="WD40 REPEAT PROTEIN"/>
    <property type="match status" value="1"/>
</dbReference>
<dbReference type="Proteomes" id="UP000054337">
    <property type="component" value="Unassembled WGS sequence"/>
</dbReference>
<dbReference type="PROSITE" id="PS00678">
    <property type="entry name" value="WD_REPEATS_1"/>
    <property type="match status" value="1"/>
</dbReference>
<protein>
    <submittedName>
        <fullName evidence="4">Uncharacterized protein</fullName>
    </submittedName>
</protein>
<feature type="repeat" description="WD" evidence="3">
    <location>
        <begin position="32"/>
        <end position="67"/>
    </location>
</feature>
<dbReference type="Gene3D" id="2.130.10.10">
    <property type="entry name" value="YVTN repeat-like/Quinoprotein amine dehydrogenase"/>
    <property type="match status" value="3"/>
</dbReference>
<evidence type="ECO:0000256" key="2">
    <source>
        <dbReference type="ARBA" id="ARBA00022737"/>
    </source>
</evidence>
<dbReference type="InterPro" id="IPR015943">
    <property type="entry name" value="WD40/YVTN_repeat-like_dom_sf"/>
</dbReference>
<reference evidence="4 5" key="1">
    <citation type="journal article" date="2013" name="PLoS Genet.">
        <title>Comparative genome structure, secondary metabolite, and effector coding capacity across Cochliobolus pathogens.</title>
        <authorList>
            <person name="Condon B.J."/>
            <person name="Leng Y."/>
            <person name="Wu D."/>
            <person name="Bushley K.E."/>
            <person name="Ohm R.A."/>
            <person name="Otillar R."/>
            <person name="Martin J."/>
            <person name="Schackwitz W."/>
            <person name="Grimwood J."/>
            <person name="MohdZainudin N."/>
            <person name="Xue C."/>
            <person name="Wang R."/>
            <person name="Manning V.A."/>
            <person name="Dhillon B."/>
            <person name="Tu Z.J."/>
            <person name="Steffenson B.J."/>
            <person name="Salamov A."/>
            <person name="Sun H."/>
            <person name="Lowry S."/>
            <person name="LaButti K."/>
            <person name="Han J."/>
            <person name="Copeland A."/>
            <person name="Lindquist E."/>
            <person name="Barry K."/>
            <person name="Schmutz J."/>
            <person name="Baker S.E."/>
            <person name="Ciuffetti L.M."/>
            <person name="Grigoriev I.V."/>
            <person name="Zhong S."/>
            <person name="Turgeon B.G."/>
        </authorList>
    </citation>
    <scope>NUCLEOTIDE SEQUENCE [LARGE SCALE GENOMIC DNA]</scope>
    <source>
        <strain evidence="4 5">FI3</strain>
    </source>
</reference>
<dbReference type="PROSITE" id="PS50082">
    <property type="entry name" value="WD_REPEATS_2"/>
    <property type="match status" value="4"/>
</dbReference>
<keyword evidence="2" id="KW-0677">Repeat</keyword>
<dbReference type="EMBL" id="KI968715">
    <property type="protein sequence ID" value="EUN29047.1"/>
    <property type="molecule type" value="Genomic_DNA"/>
</dbReference>
<dbReference type="InterPro" id="IPR019775">
    <property type="entry name" value="WD40_repeat_CS"/>
</dbReference>
<dbReference type="PANTHER" id="PTHR19848:SF8">
    <property type="entry name" value="F-BOX AND WD REPEAT DOMAIN CONTAINING 7"/>
    <property type="match status" value="1"/>
</dbReference>
<dbReference type="PROSITE" id="PS50294">
    <property type="entry name" value="WD_REPEATS_REGION"/>
    <property type="match status" value="1"/>
</dbReference>
<feature type="repeat" description="WD" evidence="3">
    <location>
        <begin position="68"/>
        <end position="97"/>
    </location>
</feature>
<dbReference type="SUPFAM" id="SSF50978">
    <property type="entry name" value="WD40 repeat-like"/>
    <property type="match status" value="1"/>
</dbReference>